<evidence type="ECO:0000256" key="1">
    <source>
        <dbReference type="ARBA" id="ARBA00022490"/>
    </source>
</evidence>
<gene>
    <name evidence="5" type="primary">scpB</name>
    <name evidence="5" type="ORF">ACFFFR_00105</name>
</gene>
<keyword evidence="4" id="KW-0131">Cell cycle</keyword>
<dbReference type="PANTHER" id="PTHR34298:SF2">
    <property type="entry name" value="SEGREGATION AND CONDENSATION PROTEIN B"/>
    <property type="match status" value="1"/>
</dbReference>
<dbReference type="Gene3D" id="1.10.10.10">
    <property type="entry name" value="Winged helix-like DNA-binding domain superfamily/Winged helix DNA-binding domain"/>
    <property type="match status" value="2"/>
</dbReference>
<keyword evidence="6" id="KW-1185">Reference proteome</keyword>
<dbReference type="InterPro" id="IPR005234">
    <property type="entry name" value="ScpB_csome_segregation"/>
</dbReference>
<name>A0ABV6P6U1_9MICC</name>
<dbReference type="SUPFAM" id="SSF46785">
    <property type="entry name" value="Winged helix' DNA-binding domain"/>
    <property type="match status" value="2"/>
</dbReference>
<dbReference type="PIRSF" id="PIRSF019345">
    <property type="entry name" value="ScpB"/>
    <property type="match status" value="1"/>
</dbReference>
<proteinExistence type="predicted"/>
<dbReference type="Proteomes" id="UP001589862">
    <property type="component" value="Unassembled WGS sequence"/>
</dbReference>
<evidence type="ECO:0000313" key="5">
    <source>
        <dbReference type="EMBL" id="MFC0580793.1"/>
    </source>
</evidence>
<dbReference type="EMBL" id="JBHLUB010000001">
    <property type="protein sequence ID" value="MFC0580793.1"/>
    <property type="molecule type" value="Genomic_DNA"/>
</dbReference>
<organism evidence="5 6">
    <name type="scientific">Micrococcoides hystricis</name>
    <dbReference type="NCBI Taxonomy" id="1572761"/>
    <lineage>
        <taxon>Bacteria</taxon>
        <taxon>Bacillati</taxon>
        <taxon>Actinomycetota</taxon>
        <taxon>Actinomycetes</taxon>
        <taxon>Micrococcales</taxon>
        <taxon>Micrococcaceae</taxon>
        <taxon>Micrococcoides</taxon>
    </lineage>
</organism>
<sequence>MSESTNLPRLLEAIMMVTDEPLSDADLAEVLGHPREDIESALKQLAHEFASAHDGQGRGFVLRKTGAGWRIYSHPDFAADIATFLTHGQSARLSQAALETLAVVAYRQPISRSQIAAIRGVSVDSVVKTLQSRGLVEEYGQDEHTQATLYQTTSSFLETMGITSLSELPQLSEHLPGVETLAEVLDTEQNPDVF</sequence>
<keyword evidence="2" id="KW-0132">Cell division</keyword>
<dbReference type="PANTHER" id="PTHR34298">
    <property type="entry name" value="SEGREGATION AND CONDENSATION PROTEIN B"/>
    <property type="match status" value="1"/>
</dbReference>
<reference evidence="5 6" key="1">
    <citation type="submission" date="2024-09" db="EMBL/GenBank/DDBJ databases">
        <authorList>
            <person name="Sun Q."/>
            <person name="Mori K."/>
        </authorList>
    </citation>
    <scope>NUCLEOTIDE SEQUENCE [LARGE SCALE GENOMIC DNA]</scope>
    <source>
        <strain evidence="5 6">NCAIM B.02604</strain>
    </source>
</reference>
<evidence type="ECO:0000256" key="2">
    <source>
        <dbReference type="ARBA" id="ARBA00022618"/>
    </source>
</evidence>
<dbReference type="NCBIfam" id="TIGR00281">
    <property type="entry name" value="SMC-Scp complex subunit ScpB"/>
    <property type="match status" value="1"/>
</dbReference>
<keyword evidence="3" id="KW-0159">Chromosome partition</keyword>
<dbReference type="Pfam" id="PF04079">
    <property type="entry name" value="SMC_ScpB"/>
    <property type="match status" value="1"/>
</dbReference>
<keyword evidence="1" id="KW-0963">Cytoplasm</keyword>
<comment type="caution">
    <text evidence="5">The sequence shown here is derived from an EMBL/GenBank/DDBJ whole genome shotgun (WGS) entry which is preliminary data.</text>
</comment>
<evidence type="ECO:0000256" key="3">
    <source>
        <dbReference type="ARBA" id="ARBA00022829"/>
    </source>
</evidence>
<dbReference type="InterPro" id="IPR036388">
    <property type="entry name" value="WH-like_DNA-bd_sf"/>
</dbReference>
<dbReference type="RefSeq" id="WP_377457117.1">
    <property type="nucleotide sequence ID" value="NZ_JBHLUB010000001.1"/>
</dbReference>
<evidence type="ECO:0000313" key="6">
    <source>
        <dbReference type="Proteomes" id="UP001589862"/>
    </source>
</evidence>
<accession>A0ABV6P6U1</accession>
<dbReference type="InterPro" id="IPR036390">
    <property type="entry name" value="WH_DNA-bd_sf"/>
</dbReference>
<protein>
    <submittedName>
        <fullName evidence="5">SMC-Scp complex subunit ScpB</fullName>
    </submittedName>
</protein>
<evidence type="ECO:0000256" key="4">
    <source>
        <dbReference type="ARBA" id="ARBA00023306"/>
    </source>
</evidence>